<organism evidence="4 5">
    <name type="scientific">Desulfocicer vacuolatum DSM 3385</name>
    <dbReference type="NCBI Taxonomy" id="1121400"/>
    <lineage>
        <taxon>Bacteria</taxon>
        <taxon>Pseudomonadati</taxon>
        <taxon>Thermodesulfobacteriota</taxon>
        <taxon>Desulfobacteria</taxon>
        <taxon>Desulfobacterales</taxon>
        <taxon>Desulfobacteraceae</taxon>
        <taxon>Desulfocicer</taxon>
    </lineage>
</organism>
<dbReference type="Pfam" id="PF12850">
    <property type="entry name" value="Metallophos_2"/>
    <property type="match status" value="1"/>
</dbReference>
<sequence length="175" mass="20163">MSRLLISADVHGSYATWMTLKSLLKPDDILVVAGDLFDTRYGRWGSPDFQPDHIRESLKDMKNKLYYVYGNCDDPSYYPGHVHNLTFEYMGLHIFLHHGHAYLKEHLSRIDLIIQGHTHLPSLEKKQDTLFINPGSLTSPRNGLYTYGIVDTDKIQLMNIKTNTELISFPIHPYS</sequence>
<accession>A0A1W2BF46</accession>
<keyword evidence="2" id="KW-0479">Metal-binding</keyword>
<dbReference type="EMBL" id="FWXY01000008">
    <property type="protein sequence ID" value="SMC71444.1"/>
    <property type="molecule type" value="Genomic_DNA"/>
</dbReference>
<dbReference type="InterPro" id="IPR024654">
    <property type="entry name" value="Calcineurin-like_PHP_lpxH"/>
</dbReference>
<dbReference type="STRING" id="1121400.SAMN02746065_10841"/>
<dbReference type="NCBIfam" id="TIGR00040">
    <property type="entry name" value="yfcE"/>
    <property type="match status" value="1"/>
</dbReference>
<evidence type="ECO:0000256" key="2">
    <source>
        <dbReference type="RuleBase" id="RU362039"/>
    </source>
</evidence>
<dbReference type="OrthoDB" id="9800565at2"/>
<feature type="domain" description="Calcineurin-like phosphoesterase" evidence="3">
    <location>
        <begin position="3"/>
        <end position="154"/>
    </location>
</feature>
<dbReference type="AlphaFoldDB" id="A0A1W2BF46"/>
<gene>
    <name evidence="4" type="ORF">SAMN02746065_10841</name>
</gene>
<name>A0A1W2BF46_9BACT</name>
<dbReference type="RefSeq" id="WP_084068474.1">
    <property type="nucleotide sequence ID" value="NZ_FWXY01000008.1"/>
</dbReference>
<comment type="cofactor">
    <cofactor evidence="2">
        <name>a divalent metal cation</name>
        <dbReference type="ChEBI" id="CHEBI:60240"/>
    </cofactor>
</comment>
<dbReference type="SUPFAM" id="SSF56300">
    <property type="entry name" value="Metallo-dependent phosphatases"/>
    <property type="match status" value="1"/>
</dbReference>
<reference evidence="4 5" key="1">
    <citation type="submission" date="2017-04" db="EMBL/GenBank/DDBJ databases">
        <authorList>
            <person name="Afonso C.L."/>
            <person name="Miller P.J."/>
            <person name="Scott M.A."/>
            <person name="Spackman E."/>
            <person name="Goraichik I."/>
            <person name="Dimitrov K.M."/>
            <person name="Suarez D.L."/>
            <person name="Swayne D.E."/>
        </authorList>
    </citation>
    <scope>NUCLEOTIDE SEQUENCE [LARGE SCALE GENOMIC DNA]</scope>
    <source>
        <strain evidence="4 5">DSM 3385</strain>
    </source>
</reference>
<dbReference type="InterPro" id="IPR000979">
    <property type="entry name" value="Phosphodiesterase_MJ0936/Vps29"/>
</dbReference>
<evidence type="ECO:0000256" key="1">
    <source>
        <dbReference type="ARBA" id="ARBA00008950"/>
    </source>
</evidence>
<dbReference type="InterPro" id="IPR029052">
    <property type="entry name" value="Metallo-depent_PP-like"/>
</dbReference>
<evidence type="ECO:0000313" key="5">
    <source>
        <dbReference type="Proteomes" id="UP000192418"/>
    </source>
</evidence>
<dbReference type="Gene3D" id="3.60.21.10">
    <property type="match status" value="1"/>
</dbReference>
<comment type="similarity">
    <text evidence="1 2">Belongs to the metallophosphoesterase superfamily. YfcE family.</text>
</comment>
<keyword evidence="5" id="KW-1185">Reference proteome</keyword>
<evidence type="ECO:0000259" key="3">
    <source>
        <dbReference type="Pfam" id="PF12850"/>
    </source>
</evidence>
<protein>
    <recommendedName>
        <fullName evidence="2">Phosphoesterase</fullName>
        <ecNumber evidence="2">3.1.4.-</ecNumber>
    </recommendedName>
</protein>
<dbReference type="EC" id="3.1.4.-" evidence="2"/>
<evidence type="ECO:0000313" key="4">
    <source>
        <dbReference type="EMBL" id="SMC71444.1"/>
    </source>
</evidence>
<dbReference type="PANTHER" id="PTHR11124">
    <property type="entry name" value="VACUOLAR SORTING PROTEIN VPS29"/>
    <property type="match status" value="1"/>
</dbReference>
<proteinExistence type="inferred from homology"/>
<dbReference type="Proteomes" id="UP000192418">
    <property type="component" value="Unassembled WGS sequence"/>
</dbReference>
<dbReference type="GO" id="GO:0016787">
    <property type="term" value="F:hydrolase activity"/>
    <property type="evidence" value="ECO:0007669"/>
    <property type="project" value="UniProtKB-UniRule"/>
</dbReference>
<dbReference type="GO" id="GO:0046872">
    <property type="term" value="F:metal ion binding"/>
    <property type="evidence" value="ECO:0007669"/>
    <property type="project" value="UniProtKB-KW"/>
</dbReference>